<organism evidence="1">
    <name type="scientific">Strombidium rassoulzadegani</name>
    <dbReference type="NCBI Taxonomy" id="1082188"/>
    <lineage>
        <taxon>Eukaryota</taxon>
        <taxon>Sar</taxon>
        <taxon>Alveolata</taxon>
        <taxon>Ciliophora</taxon>
        <taxon>Intramacronucleata</taxon>
        <taxon>Spirotrichea</taxon>
        <taxon>Oligotrichia</taxon>
        <taxon>Strombidiidae</taxon>
        <taxon>Strombidium</taxon>
    </lineage>
</organism>
<dbReference type="Gene3D" id="3.40.50.10490">
    <property type="entry name" value="Glucose-6-phosphate isomerase like protein, domain 1"/>
    <property type="match status" value="1"/>
</dbReference>
<proteinExistence type="predicted"/>
<protein>
    <submittedName>
        <fullName evidence="1">Uncharacterized protein</fullName>
    </submittedName>
</protein>
<dbReference type="GO" id="GO:0097367">
    <property type="term" value="F:carbohydrate derivative binding"/>
    <property type="evidence" value="ECO:0007669"/>
    <property type="project" value="InterPro"/>
</dbReference>
<name>A0A7S3CSC9_9SPIT</name>
<dbReference type="SUPFAM" id="SSF53697">
    <property type="entry name" value="SIS domain"/>
    <property type="match status" value="1"/>
</dbReference>
<evidence type="ECO:0000313" key="1">
    <source>
        <dbReference type="EMBL" id="CAE0235839.1"/>
    </source>
</evidence>
<accession>A0A7S3CSC9</accession>
<dbReference type="AlphaFoldDB" id="A0A7S3CSC9"/>
<reference evidence="1" key="1">
    <citation type="submission" date="2021-01" db="EMBL/GenBank/DDBJ databases">
        <authorList>
            <person name="Corre E."/>
            <person name="Pelletier E."/>
            <person name="Niang G."/>
            <person name="Scheremetjew M."/>
            <person name="Finn R."/>
            <person name="Kale V."/>
            <person name="Holt S."/>
            <person name="Cochrane G."/>
            <person name="Meng A."/>
            <person name="Brown T."/>
            <person name="Cohen L."/>
        </authorList>
    </citation>
    <scope>NUCLEOTIDE SEQUENCE</scope>
    <source>
        <strain evidence="1">Ras09</strain>
    </source>
</reference>
<dbReference type="GO" id="GO:1901135">
    <property type="term" value="P:carbohydrate derivative metabolic process"/>
    <property type="evidence" value="ECO:0007669"/>
    <property type="project" value="InterPro"/>
</dbReference>
<dbReference type="EMBL" id="HBIA01015203">
    <property type="protein sequence ID" value="CAE0235839.1"/>
    <property type="molecule type" value="Transcribed_RNA"/>
</dbReference>
<dbReference type="InterPro" id="IPR046348">
    <property type="entry name" value="SIS_dom_sf"/>
</dbReference>
<sequence>MLDEEQRTAAIFLVLDDENLQQVMANILQVKERGATVIVLTNLTDISKHISVEEKIDHLIQIFPQQSIYAALLCTTPLLMTCYFTALAKGINPDSNVIESINFMHQ</sequence>
<gene>
    <name evidence="1" type="ORF">SRAS04492_LOCUS7646</name>
</gene>